<keyword evidence="11 14" id="KW-0573">Peptidoglycan synthesis</keyword>
<dbReference type="NCBIfam" id="TIGR01205">
    <property type="entry name" value="D_ala_D_alaTIGR"/>
    <property type="match status" value="1"/>
</dbReference>
<reference evidence="19" key="2">
    <citation type="submission" date="2021-04" db="EMBL/GenBank/DDBJ databases">
        <authorList>
            <person name="Dong X."/>
        </authorList>
    </citation>
    <scope>NUCLEOTIDE SEQUENCE</scope>
    <source>
        <strain evidence="19">ZWT</strain>
    </source>
</reference>
<dbReference type="Pfam" id="PF07478">
    <property type="entry name" value="Dala_Dala_lig_C"/>
    <property type="match status" value="1"/>
</dbReference>
<dbReference type="Gene3D" id="3.30.1490.20">
    <property type="entry name" value="ATP-grasp fold, A domain"/>
    <property type="match status" value="1"/>
</dbReference>
<evidence type="ECO:0000256" key="7">
    <source>
        <dbReference type="ARBA" id="ARBA00022741"/>
    </source>
</evidence>
<keyword evidence="5 14" id="KW-0436">Ligase</keyword>
<dbReference type="Gene3D" id="3.30.470.20">
    <property type="entry name" value="ATP-grasp fold, B domain"/>
    <property type="match status" value="1"/>
</dbReference>
<dbReference type="PIRSF" id="PIRSF039102">
    <property type="entry name" value="Ddl/VanB"/>
    <property type="match status" value="1"/>
</dbReference>
<evidence type="ECO:0000256" key="10">
    <source>
        <dbReference type="ARBA" id="ARBA00022960"/>
    </source>
</evidence>
<keyword evidence="12 16" id="KW-0464">Manganese</keyword>
<dbReference type="Pfam" id="PF01820">
    <property type="entry name" value="Dala_Dala_lig_N"/>
    <property type="match status" value="2"/>
</dbReference>
<evidence type="ECO:0000313" key="19">
    <source>
        <dbReference type="EMBL" id="MCM1990912.1"/>
    </source>
</evidence>
<dbReference type="HAMAP" id="MF_00047">
    <property type="entry name" value="Dala_Dala_lig"/>
    <property type="match status" value="1"/>
</dbReference>
<feature type="binding site" evidence="16">
    <location>
        <position position="278"/>
    </location>
    <ligand>
        <name>Mg(2+)</name>
        <dbReference type="ChEBI" id="CHEBI:18420"/>
        <label>2</label>
    </ligand>
</feature>
<comment type="similarity">
    <text evidence="3 14">Belongs to the D-alanine--D-alanine ligase family.</text>
</comment>
<evidence type="ECO:0000256" key="9">
    <source>
        <dbReference type="ARBA" id="ARBA00022842"/>
    </source>
</evidence>
<feature type="domain" description="ATP-grasp" evidence="18">
    <location>
        <begin position="99"/>
        <end position="311"/>
    </location>
</feature>
<dbReference type="EMBL" id="JAGSOJ010000003">
    <property type="protein sequence ID" value="MCM1990912.1"/>
    <property type="molecule type" value="Genomic_DNA"/>
</dbReference>
<evidence type="ECO:0000256" key="5">
    <source>
        <dbReference type="ARBA" id="ARBA00022598"/>
    </source>
</evidence>
<name>A0A9J6P603_9CLOT</name>
<dbReference type="GO" id="GO:0005737">
    <property type="term" value="C:cytoplasm"/>
    <property type="evidence" value="ECO:0007669"/>
    <property type="project" value="UniProtKB-SubCell"/>
</dbReference>
<evidence type="ECO:0000256" key="16">
    <source>
        <dbReference type="PIRSR" id="PIRSR039102-3"/>
    </source>
</evidence>
<dbReference type="PROSITE" id="PS50975">
    <property type="entry name" value="ATP_GRASP"/>
    <property type="match status" value="1"/>
</dbReference>
<evidence type="ECO:0000256" key="14">
    <source>
        <dbReference type="HAMAP-Rule" id="MF_00047"/>
    </source>
</evidence>
<comment type="subcellular location">
    <subcellularLocation>
        <location evidence="2 14">Cytoplasm</location>
    </subcellularLocation>
</comment>
<evidence type="ECO:0000256" key="2">
    <source>
        <dbReference type="ARBA" id="ARBA00004496"/>
    </source>
</evidence>
<proteinExistence type="inferred from homology"/>
<keyword evidence="10 14" id="KW-0133">Cell shape</keyword>
<protein>
    <recommendedName>
        <fullName evidence="14">D-alanine--D-alanine ligase</fullName>
        <ecNumber evidence="14">6.3.2.4</ecNumber>
    </recommendedName>
    <alternativeName>
        <fullName evidence="14">D-Ala-D-Ala ligase</fullName>
    </alternativeName>
    <alternativeName>
        <fullName evidence="14">D-alanylalanine synthetase</fullName>
    </alternativeName>
</protein>
<dbReference type="SUPFAM" id="SSF52440">
    <property type="entry name" value="PreATP-grasp domain"/>
    <property type="match status" value="1"/>
</dbReference>
<dbReference type="InterPro" id="IPR013815">
    <property type="entry name" value="ATP_grasp_subdomain_1"/>
</dbReference>
<comment type="cofactor">
    <cofactor evidence="1">
        <name>Mn(2+)</name>
        <dbReference type="ChEBI" id="CHEBI:29035"/>
    </cofactor>
</comment>
<dbReference type="InterPro" id="IPR005905">
    <property type="entry name" value="D_ala_D_ala"/>
</dbReference>
<feature type="binding site" evidence="16">
    <location>
        <position position="266"/>
    </location>
    <ligand>
        <name>Mg(2+)</name>
        <dbReference type="ChEBI" id="CHEBI:18420"/>
        <label>1</label>
    </ligand>
</feature>
<feature type="active site" evidence="15">
    <location>
        <position position="13"/>
    </location>
</feature>
<comment type="function">
    <text evidence="14">Cell wall formation.</text>
</comment>
<evidence type="ECO:0000259" key="18">
    <source>
        <dbReference type="PROSITE" id="PS50975"/>
    </source>
</evidence>
<evidence type="ECO:0000256" key="11">
    <source>
        <dbReference type="ARBA" id="ARBA00022984"/>
    </source>
</evidence>
<dbReference type="InterPro" id="IPR011095">
    <property type="entry name" value="Dala_Dala_lig_C"/>
</dbReference>
<dbReference type="PANTHER" id="PTHR23132">
    <property type="entry name" value="D-ALANINE--D-ALANINE LIGASE"/>
    <property type="match status" value="1"/>
</dbReference>
<evidence type="ECO:0000256" key="17">
    <source>
        <dbReference type="PROSITE-ProRule" id="PRU00409"/>
    </source>
</evidence>
<evidence type="ECO:0000313" key="20">
    <source>
        <dbReference type="Proteomes" id="UP001056429"/>
    </source>
</evidence>
<dbReference type="GO" id="GO:0005524">
    <property type="term" value="F:ATP binding"/>
    <property type="evidence" value="ECO:0007669"/>
    <property type="project" value="UniProtKB-UniRule"/>
</dbReference>
<feature type="binding site" evidence="16">
    <location>
        <position position="280"/>
    </location>
    <ligand>
        <name>Mg(2+)</name>
        <dbReference type="ChEBI" id="CHEBI:18420"/>
        <label>2</label>
    </ligand>
</feature>
<accession>A0A9J6P603</accession>
<evidence type="ECO:0000256" key="3">
    <source>
        <dbReference type="ARBA" id="ARBA00010871"/>
    </source>
</evidence>
<dbReference type="GO" id="GO:0009252">
    <property type="term" value="P:peptidoglycan biosynthetic process"/>
    <property type="evidence" value="ECO:0007669"/>
    <property type="project" value="UniProtKB-UniRule"/>
</dbReference>
<evidence type="ECO:0000256" key="8">
    <source>
        <dbReference type="ARBA" id="ARBA00022840"/>
    </source>
</evidence>
<feature type="binding site" evidence="16">
    <location>
        <position position="278"/>
    </location>
    <ligand>
        <name>Mg(2+)</name>
        <dbReference type="ChEBI" id="CHEBI:18420"/>
        <label>1</label>
    </ligand>
</feature>
<dbReference type="GO" id="GO:0008716">
    <property type="term" value="F:D-alanine-D-alanine ligase activity"/>
    <property type="evidence" value="ECO:0007669"/>
    <property type="project" value="UniProtKB-UniRule"/>
</dbReference>
<dbReference type="AlphaFoldDB" id="A0A9J6P603"/>
<dbReference type="SUPFAM" id="SSF56059">
    <property type="entry name" value="Glutathione synthetase ATP-binding domain-like"/>
    <property type="match status" value="1"/>
</dbReference>
<dbReference type="InterPro" id="IPR011127">
    <property type="entry name" value="Dala_Dala_lig_N"/>
</dbReference>
<comment type="pathway">
    <text evidence="14">Cell wall biogenesis; peptidoglycan biosynthesis.</text>
</comment>
<keyword evidence="13 14" id="KW-0961">Cell wall biogenesis/degradation</keyword>
<keyword evidence="8 17" id="KW-0067">ATP-binding</keyword>
<keyword evidence="4 14" id="KW-0963">Cytoplasm</keyword>
<dbReference type="Proteomes" id="UP001056429">
    <property type="component" value="Unassembled WGS sequence"/>
</dbReference>
<keyword evidence="20" id="KW-1185">Reference proteome</keyword>
<dbReference type="InterPro" id="IPR016185">
    <property type="entry name" value="PreATP-grasp_dom_sf"/>
</dbReference>
<dbReference type="InterPro" id="IPR000291">
    <property type="entry name" value="D-Ala_lig_Van_CS"/>
</dbReference>
<dbReference type="PROSITE" id="PS00843">
    <property type="entry name" value="DALA_DALA_LIGASE_1"/>
    <property type="match status" value="1"/>
</dbReference>
<dbReference type="NCBIfam" id="NF002378">
    <property type="entry name" value="PRK01372.1"/>
    <property type="match status" value="1"/>
</dbReference>
<comment type="cofactor">
    <cofactor evidence="16">
        <name>Mg(2+)</name>
        <dbReference type="ChEBI" id="CHEBI:18420"/>
    </cofactor>
    <cofactor evidence="16">
        <name>Mn(2+)</name>
        <dbReference type="ChEBI" id="CHEBI:29035"/>
    </cofactor>
    <text evidence="16">Binds 2 magnesium or manganese ions per subunit.</text>
</comment>
<feature type="active site" evidence="15">
    <location>
        <position position="289"/>
    </location>
</feature>
<dbReference type="PROSITE" id="PS00844">
    <property type="entry name" value="DALA_DALA_LIGASE_2"/>
    <property type="match status" value="1"/>
</dbReference>
<feature type="active site" evidence="15">
    <location>
        <position position="160"/>
    </location>
</feature>
<evidence type="ECO:0000256" key="6">
    <source>
        <dbReference type="ARBA" id="ARBA00022723"/>
    </source>
</evidence>
<keyword evidence="6 16" id="KW-0479">Metal-binding</keyword>
<dbReference type="Gene3D" id="3.40.50.20">
    <property type="match status" value="1"/>
</dbReference>
<evidence type="ECO:0000256" key="4">
    <source>
        <dbReference type="ARBA" id="ARBA00022490"/>
    </source>
</evidence>
<dbReference type="GO" id="GO:0008360">
    <property type="term" value="P:regulation of cell shape"/>
    <property type="evidence" value="ECO:0007669"/>
    <property type="project" value="UniProtKB-KW"/>
</dbReference>
<dbReference type="FunFam" id="3.40.50.20:FF:000031">
    <property type="entry name" value="D-alanine--D-alanine ligase"/>
    <property type="match status" value="1"/>
</dbReference>
<dbReference type="EC" id="6.3.2.4" evidence="14"/>
<evidence type="ECO:0000256" key="1">
    <source>
        <dbReference type="ARBA" id="ARBA00001936"/>
    </source>
</evidence>
<organism evidence="19 20">
    <name type="scientific">Oceanirhabdus seepicola</name>
    <dbReference type="NCBI Taxonomy" id="2828781"/>
    <lineage>
        <taxon>Bacteria</taxon>
        <taxon>Bacillati</taxon>
        <taxon>Bacillota</taxon>
        <taxon>Clostridia</taxon>
        <taxon>Eubacteriales</taxon>
        <taxon>Clostridiaceae</taxon>
        <taxon>Oceanirhabdus</taxon>
    </lineage>
</organism>
<keyword evidence="9 16" id="KW-0460">Magnesium</keyword>
<evidence type="ECO:0000256" key="12">
    <source>
        <dbReference type="ARBA" id="ARBA00023211"/>
    </source>
</evidence>
<sequence>MRVGVIMGGVSSEREVSLMTGREIIKHINKEKYFIEEIIIDTKYEVFEKVKNIDLAFIALHGEFGEDGTIQGALEVMGIPYTGSGVLSSALCMNKQLSKNIMNDVGILTPKWIEIEGIAKRIGENEELIIGNEELLRLLDRLQKFNINVPFVIKPATGGSSLGVTIINEINHIKDGIIKALKLDEHVIIEEYVEGVEITVPILDGEVLPIIKIESTDGWFDYVNKYKSDKTIEHVINLPRKLDEKIKNISKKCWEKFKLEVYGRIDIIVKNEDVYVLEINTLPGLTEKSLFPISVKGMGSSYEELLDKIIQVSLLKG</sequence>
<dbReference type="RefSeq" id="WP_338115275.1">
    <property type="nucleotide sequence ID" value="NZ_JAGSOJ010000003.1"/>
</dbReference>
<comment type="catalytic activity">
    <reaction evidence="14">
        <text>2 D-alanine + ATP = D-alanyl-D-alanine + ADP + phosphate + H(+)</text>
        <dbReference type="Rhea" id="RHEA:11224"/>
        <dbReference type="ChEBI" id="CHEBI:15378"/>
        <dbReference type="ChEBI" id="CHEBI:30616"/>
        <dbReference type="ChEBI" id="CHEBI:43474"/>
        <dbReference type="ChEBI" id="CHEBI:57416"/>
        <dbReference type="ChEBI" id="CHEBI:57822"/>
        <dbReference type="ChEBI" id="CHEBI:456216"/>
        <dbReference type="EC" id="6.3.2.4"/>
    </reaction>
</comment>
<dbReference type="PANTHER" id="PTHR23132:SF23">
    <property type="entry name" value="D-ALANINE--D-ALANINE LIGASE B"/>
    <property type="match status" value="1"/>
</dbReference>
<reference evidence="19" key="1">
    <citation type="journal article" date="2021" name="mSystems">
        <title>Bacteria and Archaea Synergistically Convert Glycine Betaine to Biogenic Methane in the Formosa Cold Seep of the South China Sea.</title>
        <authorList>
            <person name="Li L."/>
            <person name="Zhang W."/>
            <person name="Zhang S."/>
            <person name="Song L."/>
            <person name="Sun Q."/>
            <person name="Zhang H."/>
            <person name="Xiang H."/>
            <person name="Dong X."/>
        </authorList>
    </citation>
    <scope>NUCLEOTIDE SEQUENCE</scope>
    <source>
        <strain evidence="19">ZWT</strain>
    </source>
</reference>
<gene>
    <name evidence="14" type="primary">ddl</name>
    <name evidence="19" type="ORF">KDK92_14365</name>
</gene>
<dbReference type="GO" id="GO:0046872">
    <property type="term" value="F:metal ion binding"/>
    <property type="evidence" value="ECO:0007669"/>
    <property type="project" value="UniProtKB-KW"/>
</dbReference>
<keyword evidence="7 17" id="KW-0547">Nucleotide-binding</keyword>
<dbReference type="InterPro" id="IPR011761">
    <property type="entry name" value="ATP-grasp"/>
</dbReference>
<dbReference type="GO" id="GO:0071555">
    <property type="term" value="P:cell wall organization"/>
    <property type="evidence" value="ECO:0007669"/>
    <property type="project" value="UniProtKB-KW"/>
</dbReference>
<comment type="caution">
    <text evidence="19">The sequence shown here is derived from an EMBL/GenBank/DDBJ whole genome shotgun (WGS) entry which is preliminary data.</text>
</comment>
<evidence type="ECO:0000256" key="15">
    <source>
        <dbReference type="PIRSR" id="PIRSR039102-1"/>
    </source>
</evidence>
<evidence type="ECO:0000256" key="13">
    <source>
        <dbReference type="ARBA" id="ARBA00023316"/>
    </source>
</evidence>